<keyword evidence="3" id="KW-1185">Reference proteome</keyword>
<dbReference type="RefSeq" id="WP_207088445.1">
    <property type="nucleotide sequence ID" value="NZ_JAFLQW010000333.1"/>
</dbReference>
<proteinExistence type="predicted"/>
<comment type="caution">
    <text evidence="2">The sequence shown here is derived from an EMBL/GenBank/DDBJ whole genome shotgun (WGS) entry which is preliminary data.</text>
</comment>
<evidence type="ECO:0000256" key="1">
    <source>
        <dbReference type="SAM" id="MobiDB-lite"/>
    </source>
</evidence>
<gene>
    <name evidence="2" type="ORF">J0895_12615</name>
</gene>
<organism evidence="2 3">
    <name type="scientific">Phormidium pseudopriestleyi FRX01</name>
    <dbReference type="NCBI Taxonomy" id="1759528"/>
    <lineage>
        <taxon>Bacteria</taxon>
        <taxon>Bacillati</taxon>
        <taxon>Cyanobacteriota</taxon>
        <taxon>Cyanophyceae</taxon>
        <taxon>Oscillatoriophycideae</taxon>
        <taxon>Oscillatoriales</taxon>
        <taxon>Oscillatoriaceae</taxon>
        <taxon>Phormidium</taxon>
    </lineage>
</organism>
<name>A0ABS3FS61_9CYAN</name>
<feature type="region of interest" description="Disordered" evidence="1">
    <location>
        <begin position="32"/>
        <end position="51"/>
    </location>
</feature>
<dbReference type="Proteomes" id="UP000664844">
    <property type="component" value="Unassembled WGS sequence"/>
</dbReference>
<dbReference type="EMBL" id="JAFLQW010000333">
    <property type="protein sequence ID" value="MBO0349941.1"/>
    <property type="molecule type" value="Genomic_DNA"/>
</dbReference>
<sequence length="51" mass="6226">MWQTGDYSFRHLVEQQRMIHPRTILTRNWAMQQTKEQHRTQRVSASDRITA</sequence>
<feature type="compositionally biased region" description="Polar residues" evidence="1">
    <location>
        <begin position="42"/>
        <end position="51"/>
    </location>
</feature>
<evidence type="ECO:0000313" key="2">
    <source>
        <dbReference type="EMBL" id="MBO0349941.1"/>
    </source>
</evidence>
<evidence type="ECO:0000313" key="3">
    <source>
        <dbReference type="Proteomes" id="UP000664844"/>
    </source>
</evidence>
<accession>A0ABS3FS61</accession>
<protein>
    <submittedName>
        <fullName evidence="2">Uncharacterized protein</fullName>
    </submittedName>
</protein>
<reference evidence="2 3" key="1">
    <citation type="submission" date="2021-03" db="EMBL/GenBank/DDBJ databases">
        <title>Metabolic Capacity of the Antarctic Cyanobacterium Phormidium pseudopriestleyi that Sustains Oxygenic Photosynthesis in the Presence of Hydrogen Sulfide.</title>
        <authorList>
            <person name="Lumian J.E."/>
            <person name="Jungblut A.D."/>
            <person name="Dillon M.L."/>
            <person name="Hawes I."/>
            <person name="Doran P.T."/>
            <person name="Mackey T.J."/>
            <person name="Dick G.J."/>
            <person name="Grettenberger C.L."/>
            <person name="Sumner D.Y."/>
        </authorList>
    </citation>
    <scope>NUCLEOTIDE SEQUENCE [LARGE SCALE GENOMIC DNA]</scope>
    <source>
        <strain evidence="2 3">FRX01</strain>
    </source>
</reference>